<sequence length="126" mass="14786">MVVKERKIPIKIQKIEALLRRIPITHPKRPLMEEELAKSYAGYRGEQSLDYHFKFLPEKNYLILHDLRLNNNEHSYFQVDSLLMSSKFLVIIEAKNISGSIIFDDHFNQLIRTINGKEEAFSDPIS</sequence>
<dbReference type="Proteomes" id="UP001341444">
    <property type="component" value="Unassembled WGS sequence"/>
</dbReference>
<feature type="domain" description="NERD" evidence="1">
    <location>
        <begin position="41"/>
        <end position="126"/>
    </location>
</feature>
<reference evidence="2 3" key="1">
    <citation type="submission" date="2023-03" db="EMBL/GenBank/DDBJ databases">
        <title>Bacillus Genome Sequencing.</title>
        <authorList>
            <person name="Dunlap C."/>
        </authorList>
    </citation>
    <scope>NUCLEOTIDE SEQUENCE [LARGE SCALE GENOMIC DNA]</scope>
    <source>
        <strain evidence="2 3">B-23453</strain>
    </source>
</reference>
<gene>
    <name evidence="2" type="ORF">P4T90_15995</name>
</gene>
<dbReference type="PROSITE" id="PS50965">
    <property type="entry name" value="NERD"/>
    <property type="match status" value="1"/>
</dbReference>
<dbReference type="EMBL" id="JARMAB010000023">
    <property type="protein sequence ID" value="MED1204551.1"/>
    <property type="molecule type" value="Genomic_DNA"/>
</dbReference>
<protein>
    <submittedName>
        <fullName evidence="2">Nuclease-related domain-containing protein</fullName>
    </submittedName>
</protein>
<dbReference type="Pfam" id="PF08378">
    <property type="entry name" value="NERD"/>
    <property type="match status" value="1"/>
</dbReference>
<evidence type="ECO:0000259" key="1">
    <source>
        <dbReference type="PROSITE" id="PS50965"/>
    </source>
</evidence>
<proteinExistence type="predicted"/>
<evidence type="ECO:0000313" key="3">
    <source>
        <dbReference type="Proteomes" id="UP001341444"/>
    </source>
</evidence>
<dbReference type="RefSeq" id="WP_083953144.1">
    <property type="nucleotide sequence ID" value="NZ_JARMAB010000023.1"/>
</dbReference>
<dbReference type="InterPro" id="IPR011528">
    <property type="entry name" value="NERD"/>
</dbReference>
<evidence type="ECO:0000313" key="2">
    <source>
        <dbReference type="EMBL" id="MED1204551.1"/>
    </source>
</evidence>
<comment type="caution">
    <text evidence="2">The sequence shown here is derived from an EMBL/GenBank/DDBJ whole genome shotgun (WGS) entry which is preliminary data.</text>
</comment>
<name>A0ABU6MIQ1_9BACI</name>
<keyword evidence="3" id="KW-1185">Reference proteome</keyword>
<organism evidence="2 3">
    <name type="scientific">Heyndrickxia acidicola</name>
    <dbReference type="NCBI Taxonomy" id="209389"/>
    <lineage>
        <taxon>Bacteria</taxon>
        <taxon>Bacillati</taxon>
        <taxon>Bacillota</taxon>
        <taxon>Bacilli</taxon>
        <taxon>Bacillales</taxon>
        <taxon>Bacillaceae</taxon>
        <taxon>Heyndrickxia</taxon>
    </lineage>
</organism>
<accession>A0ABU6MIQ1</accession>